<dbReference type="InterPro" id="IPR041633">
    <property type="entry name" value="Polbeta"/>
</dbReference>
<proteinExistence type="predicted"/>
<dbReference type="CDD" id="cd05403">
    <property type="entry name" value="NT_KNTase_like"/>
    <property type="match status" value="1"/>
</dbReference>
<reference evidence="2" key="1">
    <citation type="submission" date="2020-06" db="EMBL/GenBank/DDBJ databases">
        <title>Unique genomic features of the anaerobic methanotrophic archaea.</title>
        <authorList>
            <person name="Chadwick G.L."/>
            <person name="Skennerton C.T."/>
            <person name="Laso-Perez R."/>
            <person name="Leu A.O."/>
            <person name="Speth D.R."/>
            <person name="Yu H."/>
            <person name="Morgan-Lang C."/>
            <person name="Hatzenpichler R."/>
            <person name="Goudeau D."/>
            <person name="Malmstrom R."/>
            <person name="Brazelton W.J."/>
            <person name="Woyke T."/>
            <person name="Hallam S.J."/>
            <person name="Tyson G.W."/>
            <person name="Wegener G."/>
            <person name="Boetius A."/>
            <person name="Orphan V."/>
        </authorList>
    </citation>
    <scope>NUCLEOTIDE SEQUENCE</scope>
</reference>
<organism evidence="2">
    <name type="scientific">Candidatus Methanogaster sp. ANME-2c ERB4</name>
    <dbReference type="NCBI Taxonomy" id="2759911"/>
    <lineage>
        <taxon>Archaea</taxon>
        <taxon>Methanobacteriati</taxon>
        <taxon>Methanobacteriota</taxon>
        <taxon>Stenosarchaea group</taxon>
        <taxon>Methanomicrobia</taxon>
        <taxon>Methanosarcinales</taxon>
        <taxon>ANME-2 cluster</taxon>
        <taxon>Candidatus Methanogasteraceae</taxon>
        <taxon>Candidatus Methanogaster</taxon>
    </lineage>
</organism>
<feature type="domain" description="Polymerase beta nucleotidyltransferase" evidence="1">
    <location>
        <begin position="9"/>
        <end position="90"/>
    </location>
</feature>
<name>A0A7G9Y1N3_9EURY</name>
<protein>
    <recommendedName>
        <fullName evidence="1">Polymerase beta nucleotidyltransferase domain-containing protein</fullName>
    </recommendedName>
</protein>
<accession>A0A7G9Y1N3</accession>
<dbReference type="Pfam" id="PF18765">
    <property type="entry name" value="Polbeta"/>
    <property type="match status" value="1"/>
</dbReference>
<dbReference type="Gene3D" id="3.30.460.10">
    <property type="entry name" value="Beta Polymerase, domain 2"/>
    <property type="match status" value="1"/>
</dbReference>
<evidence type="ECO:0000259" key="1">
    <source>
        <dbReference type="Pfam" id="PF18765"/>
    </source>
</evidence>
<sequence>MITEEDTDTIIRCAKRYNVDSVILFGSSMRDDIESNDIDIGVKGIEPRLFFKFYAELFKRLPKPVDLVDLSRKSLFNDLVEETGVRIYGQTHARRVDVDYKGLSKPDRRVLTSITR</sequence>
<dbReference type="SUPFAM" id="SSF81301">
    <property type="entry name" value="Nucleotidyltransferase"/>
    <property type="match status" value="1"/>
</dbReference>
<dbReference type="InterPro" id="IPR052930">
    <property type="entry name" value="TA_antitoxin_MntA"/>
</dbReference>
<dbReference type="PANTHER" id="PTHR43852:SF2">
    <property type="entry name" value="PROTEIN ADENYLYLTRANSFERASE MNTA"/>
    <property type="match status" value="1"/>
</dbReference>
<evidence type="ECO:0000313" key="2">
    <source>
        <dbReference type="EMBL" id="QNO41917.1"/>
    </source>
</evidence>
<gene>
    <name evidence="2" type="ORF">KBJIOONF_00003</name>
</gene>
<dbReference type="EMBL" id="MT630685">
    <property type="protein sequence ID" value="QNO41917.1"/>
    <property type="molecule type" value="Genomic_DNA"/>
</dbReference>
<dbReference type="PANTHER" id="PTHR43852">
    <property type="entry name" value="NUCLEOTIDYLTRANSFERASE"/>
    <property type="match status" value="1"/>
</dbReference>
<dbReference type="AlphaFoldDB" id="A0A7G9Y1N3"/>
<dbReference type="InterPro" id="IPR043519">
    <property type="entry name" value="NT_sf"/>
</dbReference>